<evidence type="ECO:0000313" key="1">
    <source>
        <dbReference type="EMBL" id="CAD8622954.1"/>
    </source>
</evidence>
<proteinExistence type="predicted"/>
<organism evidence="1">
    <name type="scientific">Cryptomonas curvata</name>
    <dbReference type="NCBI Taxonomy" id="233186"/>
    <lineage>
        <taxon>Eukaryota</taxon>
        <taxon>Cryptophyceae</taxon>
        <taxon>Cryptomonadales</taxon>
        <taxon>Cryptomonadaceae</taxon>
        <taxon>Cryptomonas</taxon>
    </lineage>
</organism>
<sequence>MYENTPATPWTPRLTMASKQISRTSDFKQKNEDISWPIPDLTASASSMYSSQSEFDRLAADFPLIYDESCEDNEFDLSLSLGLRSESRVQSKAPCFADHFESQNETFNSMCESDEESVISALTTPYLSRSPILCATQTPETIRKQTSPSPTPRIAKEVPATEAKLELHAKGALFIQLRELETGCVKMVAQKIVHAVQQDETDPGSERAQFDADPIAETRPESACSFDSDAESIQSSCRSRLEVRISHESRFADLACWGQDSPSSSGSRTVSV</sequence>
<name>A0A7S0QCM4_9CRYP</name>
<protein>
    <submittedName>
        <fullName evidence="1">Uncharacterized protein</fullName>
    </submittedName>
</protein>
<accession>A0A7S0QCM4</accession>
<reference evidence="1" key="1">
    <citation type="submission" date="2021-01" db="EMBL/GenBank/DDBJ databases">
        <authorList>
            <person name="Corre E."/>
            <person name="Pelletier E."/>
            <person name="Niang G."/>
            <person name="Scheremetjew M."/>
            <person name="Finn R."/>
            <person name="Kale V."/>
            <person name="Holt S."/>
            <person name="Cochrane G."/>
            <person name="Meng A."/>
            <person name="Brown T."/>
            <person name="Cohen L."/>
        </authorList>
    </citation>
    <scope>NUCLEOTIDE SEQUENCE</scope>
    <source>
        <strain evidence="1">CCAP979/52</strain>
    </source>
</reference>
<gene>
    <name evidence="1" type="ORF">CCUR1050_LOCUS629</name>
</gene>
<dbReference type="EMBL" id="HBEZ01001093">
    <property type="protein sequence ID" value="CAD8622954.1"/>
    <property type="molecule type" value="Transcribed_RNA"/>
</dbReference>
<dbReference type="AlphaFoldDB" id="A0A7S0QCM4"/>